<proteinExistence type="predicted"/>
<dbReference type="PANTHER" id="PTHR42939:SF1">
    <property type="entry name" value="ABC TRANSPORTER ATP-BINDING PROTEIN ALBC-RELATED"/>
    <property type="match status" value="1"/>
</dbReference>
<dbReference type="InterPro" id="IPR003593">
    <property type="entry name" value="AAA+_ATPase"/>
</dbReference>
<dbReference type="InterPro" id="IPR051782">
    <property type="entry name" value="ABC_Transporter_VariousFunc"/>
</dbReference>
<name>A0ABY5BYS9_9LACO</name>
<dbReference type="GO" id="GO:0005524">
    <property type="term" value="F:ATP binding"/>
    <property type="evidence" value="ECO:0007669"/>
    <property type="project" value="UniProtKB-KW"/>
</dbReference>
<organism evidence="5 6">
    <name type="scientific">Fructilactobacillus carniphilus</name>
    <dbReference type="NCBI Taxonomy" id="2940297"/>
    <lineage>
        <taxon>Bacteria</taxon>
        <taxon>Bacillati</taxon>
        <taxon>Bacillota</taxon>
        <taxon>Bacilli</taxon>
        <taxon>Lactobacillales</taxon>
        <taxon>Lactobacillaceae</taxon>
        <taxon>Fructilactobacillus</taxon>
    </lineage>
</organism>
<gene>
    <name evidence="5" type="ORF">M3M37_05285</name>
</gene>
<dbReference type="InterPro" id="IPR027417">
    <property type="entry name" value="P-loop_NTPase"/>
</dbReference>
<evidence type="ECO:0000256" key="3">
    <source>
        <dbReference type="ARBA" id="ARBA00022840"/>
    </source>
</evidence>
<evidence type="ECO:0000313" key="5">
    <source>
        <dbReference type="EMBL" id="USS90256.1"/>
    </source>
</evidence>
<dbReference type="PROSITE" id="PS00211">
    <property type="entry name" value="ABC_TRANSPORTER_1"/>
    <property type="match status" value="1"/>
</dbReference>
<accession>A0ABY5BYS9</accession>
<dbReference type="InterPro" id="IPR017871">
    <property type="entry name" value="ABC_transporter-like_CS"/>
</dbReference>
<sequence>MQLQVTNLRKQIKGKSILKDVSFTLEAGQIGGLVGANGAGKTTLMKSILGMISINQGTIKVEQQVVSVQKKTALHNVGSLIEYPALYPYLTGWEHLRLFANDDYNQKETEDLIAALEMESYLKRPTRQYSLGMKQKLGILLALINQPRLVILDEPINGLDPNGTKQVRDLILRLQKRGITFLISSHVLSELEKMIDVLIIIKDGVILKQTTLRRFQHHSQQRLRITVDKFDLARKLIGANEQIEISDTALMVPVAELQTLVPGLNANGIHIQTVESERDDFENNLLQLLK</sequence>
<reference evidence="5" key="1">
    <citation type="submission" date="2022-05" db="EMBL/GenBank/DDBJ databases">
        <authorList>
            <person name="Oliphant S.A."/>
            <person name="Watson-Haigh N.S."/>
            <person name="Sumby K.M."/>
            <person name="Gardner J.M."/>
            <person name="Jiranek V."/>
        </authorList>
    </citation>
    <scope>NUCLEOTIDE SEQUENCE</scope>
    <source>
        <strain evidence="5">KI4_A6</strain>
    </source>
</reference>
<keyword evidence="2" id="KW-0547">Nucleotide-binding</keyword>
<keyword evidence="1" id="KW-0813">Transport</keyword>
<dbReference type="Pfam" id="PF00005">
    <property type="entry name" value="ABC_tran"/>
    <property type="match status" value="1"/>
</dbReference>
<protein>
    <submittedName>
        <fullName evidence="5">ATP-binding cassette domain-containing protein</fullName>
    </submittedName>
</protein>
<dbReference type="SUPFAM" id="SSF52540">
    <property type="entry name" value="P-loop containing nucleoside triphosphate hydrolases"/>
    <property type="match status" value="1"/>
</dbReference>
<evidence type="ECO:0000256" key="2">
    <source>
        <dbReference type="ARBA" id="ARBA00022741"/>
    </source>
</evidence>
<dbReference type="InterPro" id="IPR003439">
    <property type="entry name" value="ABC_transporter-like_ATP-bd"/>
</dbReference>
<evidence type="ECO:0000259" key="4">
    <source>
        <dbReference type="PROSITE" id="PS50893"/>
    </source>
</evidence>
<keyword evidence="6" id="KW-1185">Reference proteome</keyword>
<dbReference type="SMART" id="SM00382">
    <property type="entry name" value="AAA"/>
    <property type="match status" value="1"/>
</dbReference>
<dbReference type="Gene3D" id="3.40.50.300">
    <property type="entry name" value="P-loop containing nucleotide triphosphate hydrolases"/>
    <property type="match status" value="1"/>
</dbReference>
<dbReference type="PANTHER" id="PTHR42939">
    <property type="entry name" value="ABC TRANSPORTER ATP-BINDING PROTEIN ALBC-RELATED"/>
    <property type="match status" value="1"/>
</dbReference>
<dbReference type="Proteomes" id="UP001056164">
    <property type="component" value="Chromosome"/>
</dbReference>
<evidence type="ECO:0000313" key="6">
    <source>
        <dbReference type="Proteomes" id="UP001056164"/>
    </source>
</evidence>
<dbReference type="EMBL" id="CP097121">
    <property type="protein sequence ID" value="USS90256.1"/>
    <property type="molecule type" value="Genomic_DNA"/>
</dbReference>
<feature type="domain" description="ABC transporter" evidence="4">
    <location>
        <begin position="3"/>
        <end position="228"/>
    </location>
</feature>
<dbReference type="PROSITE" id="PS50893">
    <property type="entry name" value="ABC_TRANSPORTER_2"/>
    <property type="match status" value="1"/>
</dbReference>
<keyword evidence="3 5" id="KW-0067">ATP-binding</keyword>
<evidence type="ECO:0000256" key="1">
    <source>
        <dbReference type="ARBA" id="ARBA00022448"/>
    </source>
</evidence>
<dbReference type="RefSeq" id="WP_252794689.1">
    <property type="nucleotide sequence ID" value="NZ_CP097121.1"/>
</dbReference>